<feature type="transmembrane region" description="Helical" evidence="2">
    <location>
        <begin position="131"/>
        <end position="153"/>
    </location>
</feature>
<evidence type="ECO:0000256" key="1">
    <source>
        <dbReference type="SAM" id="MobiDB-lite"/>
    </source>
</evidence>
<dbReference type="Proteomes" id="UP000813444">
    <property type="component" value="Unassembled WGS sequence"/>
</dbReference>
<evidence type="ECO:0000313" key="4">
    <source>
        <dbReference type="EMBL" id="KAH7328274.1"/>
    </source>
</evidence>
<feature type="region of interest" description="Disordered" evidence="1">
    <location>
        <begin position="1"/>
        <end position="58"/>
    </location>
</feature>
<dbReference type="AlphaFoldDB" id="A0A8K0WXA0"/>
<keyword evidence="2" id="KW-0812">Transmembrane</keyword>
<keyword evidence="2" id="KW-0472">Membrane</keyword>
<evidence type="ECO:0000259" key="3">
    <source>
        <dbReference type="Pfam" id="PF18142"/>
    </source>
</evidence>
<organism evidence="4 5">
    <name type="scientific">Stachybotrys elegans</name>
    <dbReference type="NCBI Taxonomy" id="80388"/>
    <lineage>
        <taxon>Eukaryota</taxon>
        <taxon>Fungi</taxon>
        <taxon>Dikarya</taxon>
        <taxon>Ascomycota</taxon>
        <taxon>Pezizomycotina</taxon>
        <taxon>Sordariomycetes</taxon>
        <taxon>Hypocreomycetidae</taxon>
        <taxon>Hypocreales</taxon>
        <taxon>Stachybotryaceae</taxon>
        <taxon>Stachybotrys</taxon>
    </lineage>
</organism>
<dbReference type="Pfam" id="PF18142">
    <property type="entry name" value="SLATT_fungal"/>
    <property type="match status" value="1"/>
</dbReference>
<comment type="caution">
    <text evidence="4">The sequence shown here is derived from an EMBL/GenBank/DDBJ whole genome shotgun (WGS) entry which is preliminary data.</text>
</comment>
<dbReference type="PANTHER" id="PTHR38793:SF1">
    <property type="entry name" value="SMODS AND SLOG-ASSOCIATING 2TM EFFECTOR DOMAIN-CONTAINING PROTEIN"/>
    <property type="match status" value="1"/>
</dbReference>
<proteinExistence type="predicted"/>
<evidence type="ECO:0000256" key="2">
    <source>
        <dbReference type="SAM" id="Phobius"/>
    </source>
</evidence>
<dbReference type="PANTHER" id="PTHR38793">
    <property type="entry name" value="SLATT_FUNGAL DOMAIN-CONTAINING PROTEIN-RELATED"/>
    <property type="match status" value="1"/>
</dbReference>
<reference evidence="4" key="1">
    <citation type="journal article" date="2021" name="Nat. Commun.">
        <title>Genetic determinants of endophytism in the Arabidopsis root mycobiome.</title>
        <authorList>
            <person name="Mesny F."/>
            <person name="Miyauchi S."/>
            <person name="Thiergart T."/>
            <person name="Pickel B."/>
            <person name="Atanasova L."/>
            <person name="Karlsson M."/>
            <person name="Huettel B."/>
            <person name="Barry K.W."/>
            <person name="Haridas S."/>
            <person name="Chen C."/>
            <person name="Bauer D."/>
            <person name="Andreopoulos W."/>
            <person name="Pangilinan J."/>
            <person name="LaButti K."/>
            <person name="Riley R."/>
            <person name="Lipzen A."/>
            <person name="Clum A."/>
            <person name="Drula E."/>
            <person name="Henrissat B."/>
            <person name="Kohler A."/>
            <person name="Grigoriev I.V."/>
            <person name="Martin F.M."/>
            <person name="Hacquard S."/>
        </authorList>
    </citation>
    <scope>NUCLEOTIDE SEQUENCE</scope>
    <source>
        <strain evidence="4">MPI-CAGE-CH-0235</strain>
    </source>
</reference>
<protein>
    <recommendedName>
        <fullName evidence="3">SMODS and SLOG-associating 2TM effector domain-containing protein</fullName>
    </recommendedName>
</protein>
<feature type="compositionally biased region" description="Polar residues" evidence="1">
    <location>
        <begin position="1"/>
        <end position="26"/>
    </location>
</feature>
<accession>A0A8K0WXA0</accession>
<keyword evidence="2" id="KW-1133">Transmembrane helix</keyword>
<feature type="transmembrane region" description="Helical" evidence="2">
    <location>
        <begin position="159"/>
        <end position="178"/>
    </location>
</feature>
<feature type="compositionally biased region" description="Basic and acidic residues" evidence="1">
    <location>
        <begin position="28"/>
        <end position="44"/>
    </location>
</feature>
<dbReference type="NCBIfam" id="NF033635">
    <property type="entry name" value="SLATT_fungal"/>
    <property type="match status" value="1"/>
</dbReference>
<keyword evidence="5" id="KW-1185">Reference proteome</keyword>
<feature type="domain" description="SMODS and SLOG-associating 2TM effector" evidence="3">
    <location>
        <begin position="115"/>
        <end position="233"/>
    </location>
</feature>
<dbReference type="InterPro" id="IPR041622">
    <property type="entry name" value="SLATT_fungi"/>
</dbReference>
<dbReference type="OrthoDB" id="5398270at2759"/>
<name>A0A8K0WXA0_9HYPO</name>
<gene>
    <name evidence="4" type="ORF">B0I35DRAFT_403674</name>
</gene>
<dbReference type="EMBL" id="JAGPNK010000001">
    <property type="protein sequence ID" value="KAH7328274.1"/>
    <property type="molecule type" value="Genomic_DNA"/>
</dbReference>
<sequence length="302" mass="33563">MSQLPRASDTLIFSSVSMNEAASGNGSRDGDLGKRKEGDRDTKSTVETQEDTVSDSLSDVEANDIARHRLLPPREWQILVQAVGGVGDVENNTPARITSWIWPPSGLPAGLYRDVVTQRTKYFYMFHSISILRWTMMILQLFIGAALTALGSLSLRDGTSITILGASNTIIAGLLALLHNSGLPDRHKYNMLEFDLLQDHLKELLESRMARADMTIDQVVANCFHEYQEAKATDASDGAATTTTESTRETIIDGTTLSSQQQAIVVDGSMGTKHLTKLSWIRWGFSGYQRVIFTWPVQRRRW</sequence>
<evidence type="ECO:0000313" key="5">
    <source>
        <dbReference type="Proteomes" id="UP000813444"/>
    </source>
</evidence>